<feature type="domain" description="Fibronectin type-III" evidence="2">
    <location>
        <begin position="720"/>
        <end position="815"/>
    </location>
</feature>
<dbReference type="AlphaFoldDB" id="A0A0M0EBX9"/>
<dbReference type="InterPro" id="IPR015406">
    <property type="entry name" value="GpJ_CSF"/>
</dbReference>
<keyword evidence="4" id="KW-1185">Reference proteome</keyword>
<dbReference type="InterPro" id="IPR003961">
    <property type="entry name" value="FN3_dom"/>
</dbReference>
<dbReference type="CDD" id="cd00063">
    <property type="entry name" value="FN3"/>
    <property type="match status" value="1"/>
</dbReference>
<dbReference type="EMBL" id="LHUQ01000072">
    <property type="protein sequence ID" value="KON62743.1"/>
    <property type="molecule type" value="Genomic_DNA"/>
</dbReference>
<dbReference type="SMART" id="SM00060">
    <property type="entry name" value="FN3"/>
    <property type="match status" value="2"/>
</dbReference>
<feature type="region of interest" description="Disordered" evidence="1">
    <location>
        <begin position="1"/>
        <end position="23"/>
    </location>
</feature>
<organism evidence="3 4">
    <name type="scientific">Komagataeibacter europaeus</name>
    <name type="common">Gluconacetobacter europaeus</name>
    <dbReference type="NCBI Taxonomy" id="33995"/>
    <lineage>
        <taxon>Bacteria</taxon>
        <taxon>Pseudomonadati</taxon>
        <taxon>Pseudomonadota</taxon>
        <taxon>Alphaproteobacteria</taxon>
        <taxon>Acetobacterales</taxon>
        <taxon>Acetobacteraceae</taxon>
        <taxon>Komagataeibacter</taxon>
    </lineage>
</organism>
<dbReference type="PANTHER" id="PTHR36251">
    <property type="entry name" value="FELS-1 PROPHAGE HOST SPECIFICITY PROTEIN-RELATED"/>
    <property type="match status" value="1"/>
</dbReference>
<dbReference type="Proteomes" id="UP000037566">
    <property type="component" value="Unassembled WGS sequence"/>
</dbReference>
<dbReference type="PROSITE" id="PS50853">
    <property type="entry name" value="FN3"/>
    <property type="match status" value="2"/>
</dbReference>
<feature type="domain" description="Fibronectin type-III" evidence="2">
    <location>
        <begin position="623"/>
        <end position="718"/>
    </location>
</feature>
<gene>
    <name evidence="3" type="ORF">KOEU_37710</name>
</gene>
<dbReference type="InterPro" id="IPR036116">
    <property type="entry name" value="FN3_sf"/>
</dbReference>
<dbReference type="InterPro" id="IPR055385">
    <property type="entry name" value="GpJ_HDII-ins2"/>
</dbReference>
<dbReference type="InterPro" id="IPR053171">
    <property type="entry name" value="Viral_Tip_Attach_Protein"/>
</dbReference>
<dbReference type="Gene3D" id="2.60.40.10">
    <property type="entry name" value="Immunoglobulins"/>
    <property type="match status" value="2"/>
</dbReference>
<evidence type="ECO:0000313" key="4">
    <source>
        <dbReference type="Proteomes" id="UP000037566"/>
    </source>
</evidence>
<protein>
    <submittedName>
        <fullName evidence="3">Fibronectin type III domain protein</fullName>
    </submittedName>
</protein>
<dbReference type="Pfam" id="PF09327">
    <property type="entry name" value="Phage_Tail_Tip"/>
    <property type="match status" value="1"/>
</dbReference>
<evidence type="ECO:0000259" key="2">
    <source>
        <dbReference type="PROSITE" id="PS50853"/>
    </source>
</evidence>
<comment type="caution">
    <text evidence="3">The sequence shown here is derived from an EMBL/GenBank/DDBJ whole genome shotgun (WGS) entry which is preliminary data.</text>
</comment>
<dbReference type="OrthoDB" id="7357280at2"/>
<dbReference type="Pfam" id="PF24801">
    <property type="entry name" value="FNIII-A_GpJ"/>
    <property type="match status" value="1"/>
</dbReference>
<dbReference type="InterPro" id="IPR013783">
    <property type="entry name" value="Ig-like_fold"/>
</dbReference>
<evidence type="ECO:0000256" key="1">
    <source>
        <dbReference type="SAM" id="MobiDB-lite"/>
    </source>
</evidence>
<accession>A0A0M0EBX9</accession>
<dbReference type="STRING" id="33995.KOEU_37710"/>
<dbReference type="PATRIC" id="fig|33995.3.peg.4173"/>
<reference evidence="3" key="1">
    <citation type="submission" date="2015-08" db="EMBL/GenBank/DDBJ databases">
        <title>Draft genome sequence of Komagataeibacter europaeus CECT 8546 a cellulose producer strain from vinegar produced by the traditional method.</title>
        <authorList>
            <person name="Poehlein A."/>
            <person name="Valera M.J."/>
            <person name="Haack F.S."/>
            <person name="Mas A."/>
            <person name="Daniel R."/>
            <person name="Streit W.R."/>
            <person name="Mateo E."/>
        </authorList>
    </citation>
    <scope>NUCLEOTIDE SEQUENCE [LARGE SCALE GENOMIC DNA]</scope>
    <source>
        <strain evidence="3">CECT 8546</strain>
    </source>
</reference>
<dbReference type="PANTHER" id="PTHR36251:SF2">
    <property type="entry name" value="GIFSY-2 PROPHAGE HOST SPECIFICITY PROTEIN J, PHAGE LAMBDA"/>
    <property type="match status" value="1"/>
</dbReference>
<evidence type="ECO:0000313" key="3">
    <source>
        <dbReference type="EMBL" id="KON62743.1"/>
    </source>
</evidence>
<dbReference type="SUPFAM" id="SSF49265">
    <property type="entry name" value="Fibronectin type III"/>
    <property type="match status" value="2"/>
</dbReference>
<sequence length="1068" mass="117053">MLTNEIIGAKSGGGSGSPPPPRGSEIASVAYMKILIALGEGEIAGGFDGRHIFLDGTPLQDANGNENFPGVRWEWRSGVQDQPYIQGFPNASNEIAIGTELKFGTPWVKALQNTQLSAVRISAKFPSGLFKMRDDGVKDGHRVEYAIDIATDGGAYAEYGRDSADGIANAGYSRDYRINLPEAKIGWQIRIRRLTENNTDGKHADTLQIASMTEIIDAKLQYPHTALLYVEFDSKLFEGRTPTVTVLAKGRLVRVPDNYDPETRQYSGIWSGQWKWAWTNNPAWIFFDIVTNPRFGLGKRISVEQVDRWELYRIAQYCDQPVPDGRGGMEPRFMCDICISTQADAWTVLMDLASIFRGMISWSNNLLTVQADMPEELDPDYIFTRANIIDGSVSRAGTTVQSHYSGGLCTYKNPDNNYQDDQTPVFVYELVKRFQYIPLDMSAVGCQRETEAQRRLLWAILTNAEGGAYEWKTGLEGGIPRIGKVVGLANNLYAGRTIGGRISAASGRSVNVDRNITAKPGDRFIVNLPTGKAEGRTISSVNGRAITVTVPYSVQPVAEAQWGIDAQDLALIQVRVKKVTYNDDQTFTLSGIQYSPNKYPRIDSGVVLEDRPTTVLPSGGQEPPTNIQITSGNMVNQGINVTTMEVSWDQAKGAIAYEAQWRQNNGNWINVPRSGANNFSVTGIYAGRYQVRVRAISPNEVFSLWANSIETQLNGKPGKPPKPIAFTTSALLWGIQINWGFPPGAEDTLKTEIQYADNAAGQNIMQLSDVAYPQRSYTMTGLKAGQEFWFRARLQDRIGNNGEWIDWVKGKSNANGGDYLENIGDGFLTAKDGDRLTGDINTNIEAELQNALANNATVEHQWSQYGTVRADILIVKTTIAEVDRGLAEMSTKVQAQIDDATNALDGKLTAVLEDKLTATVDADGATAVHTLKAGVRVNGTFYNAGMSIAVLAETGKPVITRVGFNANQFVLMSGSGNNQYSPFSVIDGQVFMNDAFIQKASITSGKIGDYLQSDDYSPGSSGMRLGFRTGTIEMNSTVYNQGRMKIDNMAIRIYDASGLETVTLGYLG</sequence>
<name>A0A0M0EBX9_KOMEU</name>
<proteinExistence type="predicted"/>